<evidence type="ECO:0000313" key="2">
    <source>
        <dbReference type="Proteomes" id="UP001066276"/>
    </source>
</evidence>
<organism evidence="1 2">
    <name type="scientific">Pleurodeles waltl</name>
    <name type="common">Iberian ribbed newt</name>
    <dbReference type="NCBI Taxonomy" id="8319"/>
    <lineage>
        <taxon>Eukaryota</taxon>
        <taxon>Metazoa</taxon>
        <taxon>Chordata</taxon>
        <taxon>Craniata</taxon>
        <taxon>Vertebrata</taxon>
        <taxon>Euteleostomi</taxon>
        <taxon>Amphibia</taxon>
        <taxon>Batrachia</taxon>
        <taxon>Caudata</taxon>
        <taxon>Salamandroidea</taxon>
        <taxon>Salamandridae</taxon>
        <taxon>Pleurodelinae</taxon>
        <taxon>Pleurodeles</taxon>
    </lineage>
</organism>
<dbReference type="Proteomes" id="UP001066276">
    <property type="component" value="Chromosome 8"/>
</dbReference>
<accession>A0AAV7NLF8</accession>
<proteinExistence type="predicted"/>
<reference evidence="1" key="1">
    <citation type="journal article" date="2022" name="bioRxiv">
        <title>Sequencing and chromosome-scale assembly of the giantPleurodeles waltlgenome.</title>
        <authorList>
            <person name="Brown T."/>
            <person name="Elewa A."/>
            <person name="Iarovenko S."/>
            <person name="Subramanian E."/>
            <person name="Araus A.J."/>
            <person name="Petzold A."/>
            <person name="Susuki M."/>
            <person name="Suzuki K.-i.T."/>
            <person name="Hayashi T."/>
            <person name="Toyoda A."/>
            <person name="Oliveira C."/>
            <person name="Osipova E."/>
            <person name="Leigh N.D."/>
            <person name="Simon A."/>
            <person name="Yun M.H."/>
        </authorList>
    </citation>
    <scope>NUCLEOTIDE SEQUENCE</scope>
    <source>
        <strain evidence="1">20211129_DDA</strain>
        <tissue evidence="1">Liver</tissue>
    </source>
</reference>
<dbReference type="EMBL" id="JANPWB010000012">
    <property type="protein sequence ID" value="KAJ1115927.1"/>
    <property type="molecule type" value="Genomic_DNA"/>
</dbReference>
<evidence type="ECO:0000313" key="1">
    <source>
        <dbReference type="EMBL" id="KAJ1115927.1"/>
    </source>
</evidence>
<sequence length="171" mass="18714">MGVRRNHKDGEQHAEGAVASARRVLIRTWTASPLVKLLSAPHLGLLACCVVRAEQAAQQKEELLLLLHGCLTQRDWNRRRDGGNRRGRRDLSPRAARSLASAYMSRPVHWPHAVRVVGTTIGGRISVKKKCVSIGRKELATCAEWSWSQLPGSGGWAAALQGRGSLELTGK</sequence>
<comment type="caution">
    <text evidence="1">The sequence shown here is derived from an EMBL/GenBank/DDBJ whole genome shotgun (WGS) entry which is preliminary data.</text>
</comment>
<dbReference type="AlphaFoldDB" id="A0AAV7NLF8"/>
<protein>
    <submittedName>
        <fullName evidence="1">Uncharacterized protein</fullName>
    </submittedName>
</protein>
<gene>
    <name evidence="1" type="ORF">NDU88_004147</name>
</gene>
<keyword evidence="2" id="KW-1185">Reference proteome</keyword>
<name>A0AAV7NLF8_PLEWA</name>